<dbReference type="EMBL" id="VSRR010008531">
    <property type="protein sequence ID" value="MPC48874.1"/>
    <property type="molecule type" value="Genomic_DNA"/>
</dbReference>
<evidence type="ECO:0000313" key="2">
    <source>
        <dbReference type="Proteomes" id="UP000324222"/>
    </source>
</evidence>
<keyword evidence="2" id="KW-1185">Reference proteome</keyword>
<protein>
    <submittedName>
        <fullName evidence="1">Uncharacterized protein</fullName>
    </submittedName>
</protein>
<proteinExistence type="predicted"/>
<comment type="caution">
    <text evidence="1">The sequence shown here is derived from an EMBL/GenBank/DDBJ whole genome shotgun (WGS) entry which is preliminary data.</text>
</comment>
<accession>A0A5B7FX40</accession>
<reference evidence="1 2" key="1">
    <citation type="submission" date="2019-05" db="EMBL/GenBank/DDBJ databases">
        <title>Another draft genome of Portunus trituberculatus and its Hox gene families provides insights of decapod evolution.</title>
        <authorList>
            <person name="Jeong J.-H."/>
            <person name="Song I."/>
            <person name="Kim S."/>
            <person name="Choi T."/>
            <person name="Kim D."/>
            <person name="Ryu S."/>
            <person name="Kim W."/>
        </authorList>
    </citation>
    <scope>NUCLEOTIDE SEQUENCE [LARGE SCALE GENOMIC DNA]</scope>
    <source>
        <tissue evidence="1">Muscle</tissue>
    </source>
</reference>
<evidence type="ECO:0000313" key="1">
    <source>
        <dbReference type="EMBL" id="MPC48874.1"/>
    </source>
</evidence>
<sequence>MSKRGYFGVFYGFMHQSSEMQAKHNIC</sequence>
<gene>
    <name evidence="1" type="ORF">E2C01_042660</name>
</gene>
<organism evidence="1 2">
    <name type="scientific">Portunus trituberculatus</name>
    <name type="common">Swimming crab</name>
    <name type="synonym">Neptunus trituberculatus</name>
    <dbReference type="NCBI Taxonomy" id="210409"/>
    <lineage>
        <taxon>Eukaryota</taxon>
        <taxon>Metazoa</taxon>
        <taxon>Ecdysozoa</taxon>
        <taxon>Arthropoda</taxon>
        <taxon>Crustacea</taxon>
        <taxon>Multicrustacea</taxon>
        <taxon>Malacostraca</taxon>
        <taxon>Eumalacostraca</taxon>
        <taxon>Eucarida</taxon>
        <taxon>Decapoda</taxon>
        <taxon>Pleocyemata</taxon>
        <taxon>Brachyura</taxon>
        <taxon>Eubrachyura</taxon>
        <taxon>Portunoidea</taxon>
        <taxon>Portunidae</taxon>
        <taxon>Portuninae</taxon>
        <taxon>Portunus</taxon>
    </lineage>
</organism>
<name>A0A5B7FX40_PORTR</name>
<dbReference type="AlphaFoldDB" id="A0A5B7FX40"/>
<dbReference type="Proteomes" id="UP000324222">
    <property type="component" value="Unassembled WGS sequence"/>
</dbReference>